<proteinExistence type="predicted"/>
<reference evidence="1 2" key="1">
    <citation type="journal article" date="2023" name="Nucleic Acids Res.">
        <title>The hologenome of Daphnia magna reveals possible DNA methylation and microbiome-mediated evolution of the host genome.</title>
        <authorList>
            <person name="Chaturvedi A."/>
            <person name="Li X."/>
            <person name="Dhandapani V."/>
            <person name="Marshall H."/>
            <person name="Kissane S."/>
            <person name="Cuenca-Cambronero M."/>
            <person name="Asole G."/>
            <person name="Calvet F."/>
            <person name="Ruiz-Romero M."/>
            <person name="Marangio P."/>
            <person name="Guigo R."/>
            <person name="Rago D."/>
            <person name="Mirbahai L."/>
            <person name="Eastwood N."/>
            <person name="Colbourne J.K."/>
            <person name="Zhou J."/>
            <person name="Mallon E."/>
            <person name="Orsini L."/>
        </authorList>
    </citation>
    <scope>NUCLEOTIDE SEQUENCE [LARGE SCALE GENOMIC DNA]</scope>
    <source>
        <strain evidence="1">LRV0_1</strain>
    </source>
</reference>
<protein>
    <submittedName>
        <fullName evidence="1">Uncharacterized protein</fullName>
    </submittedName>
</protein>
<evidence type="ECO:0000313" key="1">
    <source>
        <dbReference type="EMBL" id="KAK4012509.1"/>
    </source>
</evidence>
<dbReference type="Proteomes" id="UP001234178">
    <property type="component" value="Unassembled WGS sequence"/>
</dbReference>
<gene>
    <name evidence="1" type="ORF">OUZ56_024749</name>
</gene>
<name>A0ABQ9ZHX0_9CRUS</name>
<sequence>MKVLEEYLLSCSTVEGFRPKIGTLSKAEWEAYYQYSFADVFYYYHSPRINFRNICVVVTDGNIPPQSSSILFHRFEFQVQTRQNPTTKPNNNEGEKRNYLANLQTRKKIQSFEFKLAAKEVRDDAEADVMITIFDDFLDVRECIESGSEYCTWFQLAAGQKLEMTWFQFAAGQKLVRLWNVDLLPAVNNPSDKA</sequence>
<accession>A0ABQ9ZHX0</accession>
<keyword evidence="2" id="KW-1185">Reference proteome</keyword>
<evidence type="ECO:0000313" key="2">
    <source>
        <dbReference type="Proteomes" id="UP001234178"/>
    </source>
</evidence>
<dbReference type="EMBL" id="JAOYFB010000004">
    <property type="protein sequence ID" value="KAK4012509.1"/>
    <property type="molecule type" value="Genomic_DNA"/>
</dbReference>
<organism evidence="1 2">
    <name type="scientific">Daphnia magna</name>
    <dbReference type="NCBI Taxonomy" id="35525"/>
    <lineage>
        <taxon>Eukaryota</taxon>
        <taxon>Metazoa</taxon>
        <taxon>Ecdysozoa</taxon>
        <taxon>Arthropoda</taxon>
        <taxon>Crustacea</taxon>
        <taxon>Branchiopoda</taxon>
        <taxon>Diplostraca</taxon>
        <taxon>Cladocera</taxon>
        <taxon>Anomopoda</taxon>
        <taxon>Daphniidae</taxon>
        <taxon>Daphnia</taxon>
    </lineage>
</organism>
<comment type="caution">
    <text evidence="1">The sequence shown here is derived from an EMBL/GenBank/DDBJ whole genome shotgun (WGS) entry which is preliminary data.</text>
</comment>